<dbReference type="GO" id="GO:0005886">
    <property type="term" value="C:plasma membrane"/>
    <property type="evidence" value="ECO:0007669"/>
    <property type="project" value="TreeGrafter"/>
</dbReference>
<evidence type="ECO:0000259" key="8">
    <source>
        <dbReference type="Pfam" id="PF01545"/>
    </source>
</evidence>
<keyword evidence="3" id="KW-0813">Transport</keyword>
<gene>
    <name evidence="10" type="ORF">E6H01_08975</name>
</gene>
<dbReference type="InterPro" id="IPR058533">
    <property type="entry name" value="Cation_efflux_TM"/>
</dbReference>
<feature type="transmembrane region" description="Helical" evidence="7">
    <location>
        <begin position="44"/>
        <end position="66"/>
    </location>
</feature>
<feature type="domain" description="Cation efflux protein cytoplasmic" evidence="9">
    <location>
        <begin position="243"/>
        <end position="321"/>
    </location>
</feature>
<dbReference type="PANTHER" id="PTHR43840">
    <property type="entry name" value="MITOCHONDRIAL METAL TRANSPORTER 1-RELATED"/>
    <property type="match status" value="1"/>
</dbReference>
<dbReference type="Gene3D" id="3.30.70.1350">
    <property type="entry name" value="Cation efflux protein, cytoplasmic domain"/>
    <property type="match status" value="1"/>
</dbReference>
<name>A0A537KY79_9BACT</name>
<comment type="similarity">
    <text evidence="2">Belongs to the cation diffusion facilitator (CDF) transporter (TC 2.A.4) family.</text>
</comment>
<dbReference type="Pfam" id="PF16916">
    <property type="entry name" value="ZT_dimer"/>
    <property type="match status" value="1"/>
</dbReference>
<accession>A0A537KY79</accession>
<comment type="caution">
    <text evidence="10">The sequence shown here is derived from an EMBL/GenBank/DDBJ whole genome shotgun (WGS) entry which is preliminary data.</text>
</comment>
<dbReference type="GO" id="GO:0006882">
    <property type="term" value="P:intracellular zinc ion homeostasis"/>
    <property type="evidence" value="ECO:0007669"/>
    <property type="project" value="TreeGrafter"/>
</dbReference>
<reference evidence="10 11" key="1">
    <citation type="journal article" date="2019" name="Nat. Microbiol.">
        <title>Mediterranean grassland soil C-N compound turnover is dependent on rainfall and depth, and is mediated by genomically divergent microorganisms.</title>
        <authorList>
            <person name="Diamond S."/>
            <person name="Andeer P.F."/>
            <person name="Li Z."/>
            <person name="Crits-Christoph A."/>
            <person name="Burstein D."/>
            <person name="Anantharaman K."/>
            <person name="Lane K.R."/>
            <person name="Thomas B.C."/>
            <person name="Pan C."/>
            <person name="Northen T.R."/>
            <person name="Banfield J.F."/>
        </authorList>
    </citation>
    <scope>NUCLEOTIDE SEQUENCE [LARGE SCALE GENOMIC DNA]</scope>
    <source>
        <strain evidence="10">NP_4</strain>
    </source>
</reference>
<dbReference type="AlphaFoldDB" id="A0A537KY79"/>
<feature type="transmembrane region" description="Helical" evidence="7">
    <location>
        <begin position="78"/>
        <end position="96"/>
    </location>
</feature>
<keyword evidence="4 7" id="KW-0812">Transmembrane</keyword>
<dbReference type="InterPro" id="IPR027469">
    <property type="entry name" value="Cation_efflux_TMD_sf"/>
</dbReference>
<dbReference type="Pfam" id="PF01545">
    <property type="entry name" value="Cation_efflux"/>
    <property type="match status" value="1"/>
</dbReference>
<dbReference type="SUPFAM" id="SSF160240">
    <property type="entry name" value="Cation efflux protein cytoplasmic domain-like"/>
    <property type="match status" value="1"/>
</dbReference>
<dbReference type="NCBIfam" id="TIGR01297">
    <property type="entry name" value="CDF"/>
    <property type="match status" value="1"/>
</dbReference>
<dbReference type="GO" id="GO:0015341">
    <property type="term" value="F:zinc efflux antiporter activity"/>
    <property type="evidence" value="ECO:0007669"/>
    <property type="project" value="TreeGrafter"/>
</dbReference>
<keyword evidence="6 7" id="KW-0472">Membrane</keyword>
<dbReference type="Proteomes" id="UP000319353">
    <property type="component" value="Unassembled WGS sequence"/>
</dbReference>
<dbReference type="GO" id="GO:0015086">
    <property type="term" value="F:cadmium ion transmembrane transporter activity"/>
    <property type="evidence" value="ECO:0007669"/>
    <property type="project" value="TreeGrafter"/>
</dbReference>
<evidence type="ECO:0000256" key="4">
    <source>
        <dbReference type="ARBA" id="ARBA00022692"/>
    </source>
</evidence>
<evidence type="ECO:0000313" key="11">
    <source>
        <dbReference type="Proteomes" id="UP000319353"/>
    </source>
</evidence>
<comment type="subcellular location">
    <subcellularLocation>
        <location evidence="1">Membrane</location>
        <topology evidence="1">Multi-pass membrane protein</topology>
    </subcellularLocation>
</comment>
<feature type="transmembrane region" description="Helical" evidence="7">
    <location>
        <begin position="117"/>
        <end position="138"/>
    </location>
</feature>
<dbReference type="InterPro" id="IPR002524">
    <property type="entry name" value="Cation_efflux"/>
</dbReference>
<feature type="transmembrane region" description="Helical" evidence="7">
    <location>
        <begin position="150"/>
        <end position="168"/>
    </location>
</feature>
<evidence type="ECO:0000256" key="6">
    <source>
        <dbReference type="ARBA" id="ARBA00023136"/>
    </source>
</evidence>
<evidence type="ECO:0000256" key="3">
    <source>
        <dbReference type="ARBA" id="ARBA00022448"/>
    </source>
</evidence>
<evidence type="ECO:0000259" key="9">
    <source>
        <dbReference type="Pfam" id="PF16916"/>
    </source>
</evidence>
<proteinExistence type="inferred from homology"/>
<dbReference type="InterPro" id="IPR050291">
    <property type="entry name" value="CDF_Transporter"/>
</dbReference>
<evidence type="ECO:0000256" key="1">
    <source>
        <dbReference type="ARBA" id="ARBA00004141"/>
    </source>
</evidence>
<dbReference type="EMBL" id="VBAL01000112">
    <property type="protein sequence ID" value="TMJ00702.1"/>
    <property type="molecule type" value="Genomic_DNA"/>
</dbReference>
<evidence type="ECO:0000313" key="10">
    <source>
        <dbReference type="EMBL" id="TMJ00702.1"/>
    </source>
</evidence>
<dbReference type="SUPFAM" id="SSF161111">
    <property type="entry name" value="Cation efflux protein transmembrane domain-like"/>
    <property type="match status" value="1"/>
</dbReference>
<evidence type="ECO:0000256" key="5">
    <source>
        <dbReference type="ARBA" id="ARBA00022989"/>
    </source>
</evidence>
<feature type="domain" description="Cation efflux protein transmembrane" evidence="8">
    <location>
        <begin position="47"/>
        <end position="239"/>
    </location>
</feature>
<dbReference type="InterPro" id="IPR036837">
    <property type="entry name" value="Cation_efflux_CTD_sf"/>
</dbReference>
<sequence>MTRISDSWSLVPPVPWSLGPCDRLTTMKQVFTRLTALRTPKVRAAAISVAASLGILACKYAAYLITGSVAILSDTVESVVNVVAANVALTSLLVAVQPPDATHQYGHGKAEYISSATEGALIFIAGAWILTTAIQRLLNPVPLRSLDAGLIVLAAATVANYLTARLLMRVSRDAHSIALEADARHLQADVLTSVAVFVGVALVRLTGFQRFDPLVGAVVSLHILQIGVDVSRRAIGGLMDPSLPADEVERIRQILDAHREDIVEYHALRARKTGVQRFLDLHLVLHRTLSVGQAHALCDHLEEHIRSDLPGADITIHVEPCGPNCPRCSTKR</sequence>
<protein>
    <submittedName>
        <fullName evidence="10">Cation transporter</fullName>
    </submittedName>
</protein>
<dbReference type="Gene3D" id="1.20.1510.10">
    <property type="entry name" value="Cation efflux protein transmembrane domain"/>
    <property type="match status" value="1"/>
</dbReference>
<evidence type="ECO:0000256" key="2">
    <source>
        <dbReference type="ARBA" id="ARBA00008114"/>
    </source>
</evidence>
<dbReference type="InterPro" id="IPR027470">
    <property type="entry name" value="Cation_efflux_CTD"/>
</dbReference>
<evidence type="ECO:0000256" key="7">
    <source>
        <dbReference type="SAM" id="Phobius"/>
    </source>
</evidence>
<dbReference type="GO" id="GO:0015093">
    <property type="term" value="F:ferrous iron transmembrane transporter activity"/>
    <property type="evidence" value="ECO:0007669"/>
    <property type="project" value="TreeGrafter"/>
</dbReference>
<organism evidence="10 11">
    <name type="scientific">Candidatus Segetimicrobium genomatis</name>
    <dbReference type="NCBI Taxonomy" id="2569760"/>
    <lineage>
        <taxon>Bacteria</taxon>
        <taxon>Bacillati</taxon>
        <taxon>Candidatus Sysuimicrobiota</taxon>
        <taxon>Candidatus Sysuimicrobiia</taxon>
        <taxon>Candidatus Sysuimicrobiales</taxon>
        <taxon>Candidatus Segetimicrobiaceae</taxon>
        <taxon>Candidatus Segetimicrobium</taxon>
    </lineage>
</organism>
<dbReference type="PANTHER" id="PTHR43840:SF15">
    <property type="entry name" value="MITOCHONDRIAL METAL TRANSPORTER 1-RELATED"/>
    <property type="match status" value="1"/>
</dbReference>
<keyword evidence="5 7" id="KW-1133">Transmembrane helix</keyword>